<dbReference type="Gene3D" id="1.20.1740.10">
    <property type="entry name" value="Amino acid/polyamine transporter I"/>
    <property type="match status" value="1"/>
</dbReference>
<feature type="transmembrane region" description="Helical" evidence="7">
    <location>
        <begin position="40"/>
        <end position="60"/>
    </location>
</feature>
<feature type="transmembrane region" description="Helical" evidence="7">
    <location>
        <begin position="355"/>
        <end position="376"/>
    </location>
</feature>
<feature type="transmembrane region" description="Helical" evidence="7">
    <location>
        <begin position="219"/>
        <end position="241"/>
    </location>
</feature>
<dbReference type="EMBL" id="JBHSMJ010000004">
    <property type="protein sequence ID" value="MFC5446737.1"/>
    <property type="molecule type" value="Genomic_DNA"/>
</dbReference>
<feature type="transmembrane region" description="Helical" evidence="7">
    <location>
        <begin position="152"/>
        <end position="171"/>
    </location>
</feature>
<dbReference type="Pfam" id="PF00324">
    <property type="entry name" value="AA_permease"/>
    <property type="match status" value="1"/>
</dbReference>
<dbReference type="Proteomes" id="UP001596044">
    <property type="component" value="Unassembled WGS sequence"/>
</dbReference>
<feature type="transmembrane region" description="Helical" evidence="7">
    <location>
        <begin position="112"/>
        <end position="132"/>
    </location>
</feature>
<feature type="domain" description="Amino acid permease/ SLC12A" evidence="8">
    <location>
        <begin position="45"/>
        <end position="441"/>
    </location>
</feature>
<evidence type="ECO:0000259" key="8">
    <source>
        <dbReference type="Pfam" id="PF00324"/>
    </source>
</evidence>
<protein>
    <submittedName>
        <fullName evidence="9">Amino acid permease</fullName>
    </submittedName>
</protein>
<reference evidence="10" key="1">
    <citation type="journal article" date="2019" name="Int. J. Syst. Evol. Microbiol.">
        <title>The Global Catalogue of Microorganisms (GCM) 10K type strain sequencing project: providing services to taxonomists for standard genome sequencing and annotation.</title>
        <authorList>
            <consortium name="The Broad Institute Genomics Platform"/>
            <consortium name="The Broad Institute Genome Sequencing Center for Infectious Disease"/>
            <person name="Wu L."/>
            <person name="Ma J."/>
        </authorList>
    </citation>
    <scope>NUCLEOTIDE SEQUENCE [LARGE SCALE GENOMIC DNA]</scope>
    <source>
        <strain evidence="10">KACC 11904</strain>
    </source>
</reference>
<evidence type="ECO:0000256" key="6">
    <source>
        <dbReference type="ARBA" id="ARBA00023136"/>
    </source>
</evidence>
<comment type="caution">
    <text evidence="9">The sequence shown here is derived from an EMBL/GenBank/DDBJ whole genome shotgun (WGS) entry which is preliminary data.</text>
</comment>
<feature type="transmembrane region" description="Helical" evidence="7">
    <location>
        <begin position="425"/>
        <end position="443"/>
    </location>
</feature>
<feature type="transmembrane region" description="Helical" evidence="7">
    <location>
        <begin position="262"/>
        <end position="283"/>
    </location>
</feature>
<organism evidence="9 10">
    <name type="scientific">Paenibacillus aestuarii</name>
    <dbReference type="NCBI Taxonomy" id="516965"/>
    <lineage>
        <taxon>Bacteria</taxon>
        <taxon>Bacillati</taxon>
        <taxon>Bacillota</taxon>
        <taxon>Bacilli</taxon>
        <taxon>Bacillales</taxon>
        <taxon>Paenibacillaceae</taxon>
        <taxon>Paenibacillus</taxon>
    </lineage>
</organism>
<name>A0ABW0K1U3_9BACL</name>
<dbReference type="InterPro" id="IPR004840">
    <property type="entry name" value="Amino_acid_permease_CS"/>
</dbReference>
<comment type="subcellular location">
    <subcellularLocation>
        <location evidence="1">Membrane</location>
        <topology evidence="1">Multi-pass membrane protein</topology>
    </subcellularLocation>
</comment>
<dbReference type="PANTHER" id="PTHR43495">
    <property type="entry name" value="GABA PERMEASE"/>
    <property type="match status" value="1"/>
</dbReference>
<feature type="transmembrane region" description="Helical" evidence="7">
    <location>
        <begin position="72"/>
        <end position="91"/>
    </location>
</feature>
<keyword evidence="3 7" id="KW-0812">Transmembrane</keyword>
<keyword evidence="4" id="KW-0029">Amino-acid transport</keyword>
<keyword evidence="6 7" id="KW-0472">Membrane</keyword>
<evidence type="ECO:0000313" key="10">
    <source>
        <dbReference type="Proteomes" id="UP001596044"/>
    </source>
</evidence>
<feature type="transmembrane region" description="Helical" evidence="7">
    <location>
        <begin position="183"/>
        <end position="207"/>
    </location>
</feature>
<gene>
    <name evidence="9" type="ORF">ACFPOG_00530</name>
</gene>
<keyword evidence="10" id="KW-1185">Reference proteome</keyword>
<accession>A0ABW0K1U3</accession>
<evidence type="ECO:0000256" key="2">
    <source>
        <dbReference type="ARBA" id="ARBA00022448"/>
    </source>
</evidence>
<dbReference type="InterPro" id="IPR004841">
    <property type="entry name" value="AA-permease/SLC12A_dom"/>
</dbReference>
<evidence type="ECO:0000256" key="7">
    <source>
        <dbReference type="SAM" id="Phobius"/>
    </source>
</evidence>
<evidence type="ECO:0000256" key="1">
    <source>
        <dbReference type="ARBA" id="ARBA00004141"/>
    </source>
</evidence>
<keyword evidence="5 7" id="KW-1133">Transmembrane helix</keyword>
<evidence type="ECO:0000313" key="9">
    <source>
        <dbReference type="EMBL" id="MFC5446737.1"/>
    </source>
</evidence>
<dbReference type="PANTHER" id="PTHR43495:SF5">
    <property type="entry name" value="GAMMA-AMINOBUTYRIC ACID PERMEASE"/>
    <property type="match status" value="1"/>
</dbReference>
<feature type="transmembrane region" description="Helical" evidence="7">
    <location>
        <begin position="449"/>
        <end position="467"/>
    </location>
</feature>
<sequence>MNEYCLTMGNLTETYEVQLEKELGIMKNNPQSQPSRAGTLLWYQLSLIGVGSIIGAGFFLGTGVSIRIAGPALLVGYLIGGLVAYIVYHALAEMSVHDPQPGSFRTYARKAFGPYMGFMSGWIYWVAGVLIMSSEIVALSVFTRFWLPGVPLWIFSVIYSVLGFGIIGLGTSNFGKIESLFGLIKLCTLVVFIGFGLLITTGLISFAHTAAPVSSMNTLFPNGLLGLWSALVYVLFSYGGIEELGVASNELKHKKDAPKAGTVMLIMLTAIYACSLYFVFQLVNWQEINESRSPFITALLPFHLPFLDSLFNLIIISAAFSTMVGTLFTVTQVMVSLSQDGDAPQALSRMNKRNVPLQALLMSASGLAAAICFSFWLQNTIYAYFTTAAGLLLILNWIIILASYIRNRSSYRSIQDQRSRVSRTLTSYTGIGIIILVVMGSLLRSDERIGCYVALGIVAVIGAACTIKHTHWNGWFKQKAR</sequence>
<feature type="transmembrane region" description="Helical" evidence="7">
    <location>
        <begin position="382"/>
        <end position="405"/>
    </location>
</feature>
<keyword evidence="2" id="KW-0813">Transport</keyword>
<evidence type="ECO:0000256" key="5">
    <source>
        <dbReference type="ARBA" id="ARBA00022989"/>
    </source>
</evidence>
<evidence type="ECO:0000256" key="3">
    <source>
        <dbReference type="ARBA" id="ARBA00022692"/>
    </source>
</evidence>
<evidence type="ECO:0000256" key="4">
    <source>
        <dbReference type="ARBA" id="ARBA00022970"/>
    </source>
</evidence>
<feature type="transmembrane region" description="Helical" evidence="7">
    <location>
        <begin position="310"/>
        <end position="335"/>
    </location>
</feature>
<proteinExistence type="predicted"/>
<dbReference type="RefSeq" id="WP_270880564.1">
    <property type="nucleotide sequence ID" value="NZ_JAQFVF010000033.1"/>
</dbReference>
<dbReference type="PROSITE" id="PS00218">
    <property type="entry name" value="AMINO_ACID_PERMEASE_1"/>
    <property type="match status" value="1"/>
</dbReference>
<dbReference type="PIRSF" id="PIRSF006060">
    <property type="entry name" value="AA_transporter"/>
    <property type="match status" value="1"/>
</dbReference>